<name>A0ABQ5I4L9_9ASTR</name>
<dbReference type="Proteomes" id="UP001151760">
    <property type="component" value="Unassembled WGS sequence"/>
</dbReference>
<reference evidence="1" key="2">
    <citation type="submission" date="2022-01" db="EMBL/GenBank/DDBJ databases">
        <authorList>
            <person name="Yamashiro T."/>
            <person name="Shiraishi A."/>
            <person name="Satake H."/>
            <person name="Nakayama K."/>
        </authorList>
    </citation>
    <scope>NUCLEOTIDE SEQUENCE</scope>
</reference>
<dbReference type="EMBL" id="BQNB010020352">
    <property type="protein sequence ID" value="GJT95050.1"/>
    <property type="molecule type" value="Genomic_DNA"/>
</dbReference>
<protein>
    <submittedName>
        <fullName evidence="1">Uncharacterized protein</fullName>
    </submittedName>
</protein>
<comment type="caution">
    <text evidence="1">The sequence shown here is derived from an EMBL/GenBank/DDBJ whole genome shotgun (WGS) entry which is preliminary data.</text>
</comment>
<evidence type="ECO:0000313" key="1">
    <source>
        <dbReference type="EMBL" id="GJT95050.1"/>
    </source>
</evidence>
<proteinExistence type="predicted"/>
<accession>A0ABQ5I4L9</accession>
<organism evidence="1 2">
    <name type="scientific">Tanacetum coccineum</name>
    <dbReference type="NCBI Taxonomy" id="301880"/>
    <lineage>
        <taxon>Eukaryota</taxon>
        <taxon>Viridiplantae</taxon>
        <taxon>Streptophyta</taxon>
        <taxon>Embryophyta</taxon>
        <taxon>Tracheophyta</taxon>
        <taxon>Spermatophyta</taxon>
        <taxon>Magnoliopsida</taxon>
        <taxon>eudicotyledons</taxon>
        <taxon>Gunneridae</taxon>
        <taxon>Pentapetalae</taxon>
        <taxon>asterids</taxon>
        <taxon>campanulids</taxon>
        <taxon>Asterales</taxon>
        <taxon>Asteraceae</taxon>
        <taxon>Asteroideae</taxon>
        <taxon>Anthemideae</taxon>
        <taxon>Anthemidinae</taxon>
        <taxon>Tanacetum</taxon>
    </lineage>
</organism>
<sequence>MKYNDEGPSLTINCALTHEEISREELEKDLSERIVILNEPRPIIETLKYEDRYKKILDTILLDKLKLDGELELEEVEANKEMIREYKAIKEKEDPGVFVLPIRLEGRFDTHDLADTGSNINIIPYRIFKELGREHSAGTHDDEADSSSRTKRARVTKTVEENLLGHVYHNFLLWNNYNRTLISRYNTKLARILPKQVYSPCIVDWTVLNTLGCGDTIKEMLEIKVNEVGGDEILFTSEAWRSAFDINEPIYTELCQELYCTYEFDEVVPDDELMTKKVIKFRLCGRAYSLSVLDFARRLGLYTSAEIQDNRFETYFLGGLRNDDHFNANQYWLSINSEEEFLLSISSAKTIRKPVLRVLQKMITYGLLITSNI</sequence>
<reference evidence="1" key="1">
    <citation type="journal article" date="2022" name="Int. J. Mol. Sci.">
        <title>Draft Genome of Tanacetum Coccineum: Genomic Comparison of Closely Related Tanacetum-Family Plants.</title>
        <authorList>
            <person name="Yamashiro T."/>
            <person name="Shiraishi A."/>
            <person name="Nakayama K."/>
            <person name="Satake H."/>
        </authorList>
    </citation>
    <scope>NUCLEOTIDE SEQUENCE</scope>
</reference>
<keyword evidence="2" id="KW-1185">Reference proteome</keyword>
<gene>
    <name evidence="1" type="ORF">Tco_1090568</name>
</gene>
<evidence type="ECO:0000313" key="2">
    <source>
        <dbReference type="Proteomes" id="UP001151760"/>
    </source>
</evidence>